<evidence type="ECO:0000256" key="2">
    <source>
        <dbReference type="SAM" id="Phobius"/>
    </source>
</evidence>
<feature type="compositionally biased region" description="Gly residues" evidence="1">
    <location>
        <begin position="112"/>
        <end position="123"/>
    </location>
</feature>
<dbReference type="RefSeq" id="WP_013494591.1">
    <property type="nucleotide sequence ID" value="NC_014831.1"/>
</dbReference>
<dbReference type="OrthoDB" id="1683450at2"/>
<name>E6SLL9_THEM7</name>
<dbReference type="KEGG" id="tmr:Tmar_0161"/>
<keyword evidence="2" id="KW-0472">Membrane</keyword>
<dbReference type="EMBL" id="CP002344">
    <property type="protein sequence ID" value="ADU50286.1"/>
    <property type="molecule type" value="Genomic_DNA"/>
</dbReference>
<proteinExistence type="predicted"/>
<organism evidence="3 4">
    <name type="scientific">Thermaerobacter marianensis (strain ATCC 700841 / DSM 12885 / JCM 10246 / 7p75a)</name>
    <dbReference type="NCBI Taxonomy" id="644966"/>
    <lineage>
        <taxon>Bacteria</taxon>
        <taxon>Bacillati</taxon>
        <taxon>Bacillota</taxon>
        <taxon>Clostridia</taxon>
        <taxon>Eubacteriales</taxon>
        <taxon>Clostridiales Family XVII. Incertae Sedis</taxon>
        <taxon>Thermaerobacter</taxon>
    </lineage>
</organism>
<feature type="region of interest" description="Disordered" evidence="1">
    <location>
        <begin position="1"/>
        <end position="28"/>
    </location>
</feature>
<gene>
    <name evidence="3" type="ordered locus">Tmar_0161</name>
</gene>
<sequence length="145" mass="15050">MADHPRSRPPRRPAGGGDRDGPDGGGGGIRGAGTLFELAFTFAGTLLAGMAIGYYGGRWLDRWLGTDPWLQLAGLMLGVVAAFRVLWRTLQRLAEDEPGRPGGRPPASGRAPGAGAGGRGGDGPRPAGRGVPRDRDRDRKDGPAS</sequence>
<dbReference type="AlphaFoldDB" id="E6SLL9"/>
<feature type="compositionally biased region" description="Basic and acidic residues" evidence="1">
    <location>
        <begin position="131"/>
        <end position="145"/>
    </location>
</feature>
<protein>
    <recommendedName>
        <fullName evidence="5">AtpZ/AtpI family protein</fullName>
    </recommendedName>
</protein>
<evidence type="ECO:0000313" key="3">
    <source>
        <dbReference type="EMBL" id="ADU50286.1"/>
    </source>
</evidence>
<dbReference type="STRING" id="644966.Tmar_0161"/>
<keyword evidence="2" id="KW-0812">Transmembrane</keyword>
<dbReference type="InterPro" id="IPR032820">
    <property type="entry name" value="ATPase_put"/>
</dbReference>
<evidence type="ECO:0000256" key="1">
    <source>
        <dbReference type="SAM" id="MobiDB-lite"/>
    </source>
</evidence>
<dbReference type="eggNOG" id="COG5336">
    <property type="taxonomic scope" value="Bacteria"/>
</dbReference>
<feature type="transmembrane region" description="Helical" evidence="2">
    <location>
        <begin position="69"/>
        <end position="87"/>
    </location>
</feature>
<reference evidence="4" key="2">
    <citation type="journal article" date="2010" name="Stand. Genomic Sci.">
        <title>Complete genome sequence of Thermaerobacter marianensis type strain (7p75aT).</title>
        <authorList>
            <person name="Han C."/>
            <person name="Gu W."/>
            <person name="Zhang X."/>
            <person name="Lapidus A."/>
            <person name="Nolan M."/>
            <person name="Copeland A."/>
            <person name="Lucas S."/>
            <person name="Glavina Del Rio T."/>
            <person name="Tice H."/>
            <person name="Cheng J."/>
            <person name="Tapia R."/>
            <person name="Goodwin L."/>
            <person name="Pitluck S."/>
            <person name="Pagani I."/>
            <person name="Ivanova N."/>
            <person name="Mavromatis K."/>
            <person name="Mikhailova N."/>
            <person name="Pati A."/>
            <person name="Chen A."/>
            <person name="Palaniappan K."/>
            <person name="Land M."/>
            <person name="Hauser L."/>
            <person name="Chang Y."/>
            <person name="Jeffries C."/>
            <person name="Schneider S."/>
            <person name="Rohde M."/>
            <person name="Goker M."/>
            <person name="Pukall R."/>
            <person name="Woyke T."/>
            <person name="Bristow J."/>
            <person name="Eisen J."/>
            <person name="Markowitz V."/>
            <person name="Hugenholtz P."/>
            <person name="Kyrpides N."/>
            <person name="Klenk H."/>
            <person name="Detter J."/>
        </authorList>
    </citation>
    <scope>NUCLEOTIDE SEQUENCE [LARGE SCALE GENOMIC DNA]</scope>
    <source>
        <strain evidence="4">ATCC 700841 / DSM 12885 / JCM 10246 / 7p75a</strain>
    </source>
</reference>
<evidence type="ECO:0008006" key="5">
    <source>
        <dbReference type="Google" id="ProtNLM"/>
    </source>
</evidence>
<reference evidence="3 4" key="1">
    <citation type="journal article" date="2010" name="Stand. Genomic Sci.">
        <title>Complete genome sequence of Thermaerobacter marianensis type strain (7p75a).</title>
        <authorList>
            <person name="Han C."/>
            <person name="Gu W."/>
            <person name="Zhang X."/>
            <person name="Lapidus A."/>
            <person name="Nolan M."/>
            <person name="Copeland A."/>
            <person name="Lucas S."/>
            <person name="Del Rio T.G."/>
            <person name="Tice H."/>
            <person name="Cheng J.F."/>
            <person name="Tapia R."/>
            <person name="Goodwin L."/>
            <person name="Pitluck S."/>
            <person name="Pagani I."/>
            <person name="Ivanova N."/>
            <person name="Mavromatis K."/>
            <person name="Mikhailova N."/>
            <person name="Pati A."/>
            <person name="Chen A."/>
            <person name="Palaniappan K."/>
            <person name="Land M."/>
            <person name="Hauser L."/>
            <person name="Chang Y.J."/>
            <person name="Jeffries C.D."/>
            <person name="Schneider S."/>
            <person name="Rohde M."/>
            <person name="Goker M."/>
            <person name="Pukall R."/>
            <person name="Woyke T."/>
            <person name="Bristow J."/>
            <person name="Eisen J.A."/>
            <person name="Markowitz V."/>
            <person name="Hugenholtz P."/>
            <person name="Kyrpides N.C."/>
            <person name="Klenk H.P."/>
            <person name="Detter J.C."/>
        </authorList>
    </citation>
    <scope>NUCLEOTIDE SEQUENCE [LARGE SCALE GENOMIC DNA]</scope>
    <source>
        <strain evidence="4">ATCC 700841 / DSM 12885 / JCM 10246 / 7p75a</strain>
    </source>
</reference>
<dbReference type="Pfam" id="PF09527">
    <property type="entry name" value="ATPase_gene1"/>
    <property type="match status" value="1"/>
</dbReference>
<accession>E6SLL9</accession>
<feature type="transmembrane region" description="Helical" evidence="2">
    <location>
        <begin position="38"/>
        <end position="57"/>
    </location>
</feature>
<evidence type="ECO:0000313" key="4">
    <source>
        <dbReference type="Proteomes" id="UP000008915"/>
    </source>
</evidence>
<feature type="region of interest" description="Disordered" evidence="1">
    <location>
        <begin position="93"/>
        <end position="145"/>
    </location>
</feature>
<dbReference type="Proteomes" id="UP000008915">
    <property type="component" value="Chromosome"/>
</dbReference>
<keyword evidence="4" id="KW-1185">Reference proteome</keyword>
<dbReference type="HOGENOM" id="CLU_1785993_0_0_9"/>
<keyword evidence="2" id="KW-1133">Transmembrane helix</keyword>